<accession>A0A6V7NZG9</accession>
<evidence type="ECO:0000256" key="1">
    <source>
        <dbReference type="SAM" id="Phobius"/>
    </source>
</evidence>
<sequence>MVFPLRRRVLGFFSPLSTRARVSHQSFPDSSVINICVRIIFKLLAPGDVLMSPFLALLLVVLAPNDVPMPLFIATLLMEISGFPILGSFIYLWFSRLIHHQYGCLHFLQNFNVDDHMMCRCFGFLCFCTFNIVSERCQGEFPILLISSFSCCFCNNIFLEHYFHVDSWIRVLHFLNSILYLMMCRHLDFLCSHNGSLWGGVSNLNQIQSLWIFLESDPIFMDFPYSSVAMWHAYLLQDRGAP</sequence>
<keyword evidence="1" id="KW-0472">Membrane</keyword>
<feature type="transmembrane region" description="Helical" evidence="1">
    <location>
        <begin position="43"/>
        <end position="63"/>
    </location>
</feature>
<feature type="transmembrane region" description="Helical" evidence="1">
    <location>
        <begin position="69"/>
        <end position="94"/>
    </location>
</feature>
<dbReference type="AlphaFoldDB" id="A0A6V7NZG9"/>
<reference evidence="2" key="1">
    <citation type="submission" date="2020-07" db="EMBL/GenBank/DDBJ databases">
        <authorList>
            <person name="Lin J."/>
        </authorList>
    </citation>
    <scope>NUCLEOTIDE SEQUENCE</scope>
</reference>
<protein>
    <submittedName>
        <fullName evidence="2">Uncharacterized protein</fullName>
    </submittedName>
</protein>
<name>A0A6V7NZG9_ANACO</name>
<keyword evidence="1" id="KW-0812">Transmembrane</keyword>
<proteinExistence type="predicted"/>
<dbReference type="EMBL" id="LR862143">
    <property type="protein sequence ID" value="CAD1823868.1"/>
    <property type="molecule type" value="Genomic_DNA"/>
</dbReference>
<keyword evidence="1" id="KW-1133">Transmembrane helix</keyword>
<evidence type="ECO:0000313" key="2">
    <source>
        <dbReference type="EMBL" id="CAD1823868.1"/>
    </source>
</evidence>
<organism evidence="2">
    <name type="scientific">Ananas comosus var. bracteatus</name>
    <name type="common">red pineapple</name>
    <dbReference type="NCBI Taxonomy" id="296719"/>
    <lineage>
        <taxon>Eukaryota</taxon>
        <taxon>Viridiplantae</taxon>
        <taxon>Streptophyta</taxon>
        <taxon>Embryophyta</taxon>
        <taxon>Tracheophyta</taxon>
        <taxon>Spermatophyta</taxon>
        <taxon>Magnoliopsida</taxon>
        <taxon>Liliopsida</taxon>
        <taxon>Poales</taxon>
        <taxon>Bromeliaceae</taxon>
        <taxon>Bromelioideae</taxon>
        <taxon>Ananas</taxon>
    </lineage>
</organism>
<gene>
    <name evidence="2" type="ORF">CB5_LOCUS7079</name>
</gene>